<accession>A0A1I3R5H8</accession>
<protein>
    <submittedName>
        <fullName evidence="6">Ribose transport system substrate-binding protein</fullName>
    </submittedName>
</protein>
<comment type="subcellular location">
    <subcellularLocation>
        <location evidence="1">Cell envelope</location>
    </subcellularLocation>
</comment>
<evidence type="ECO:0000313" key="7">
    <source>
        <dbReference type="Proteomes" id="UP000199630"/>
    </source>
</evidence>
<dbReference type="InterPro" id="IPR025997">
    <property type="entry name" value="SBP_2_dom"/>
</dbReference>
<evidence type="ECO:0000256" key="1">
    <source>
        <dbReference type="ARBA" id="ARBA00004196"/>
    </source>
</evidence>
<evidence type="ECO:0000313" key="6">
    <source>
        <dbReference type="EMBL" id="SFJ40607.1"/>
    </source>
</evidence>
<dbReference type="Proteomes" id="UP000199630">
    <property type="component" value="Unassembled WGS sequence"/>
</dbReference>
<keyword evidence="7" id="KW-1185">Reference proteome</keyword>
<dbReference type="GO" id="GO:0030246">
    <property type="term" value="F:carbohydrate binding"/>
    <property type="evidence" value="ECO:0007669"/>
    <property type="project" value="UniProtKB-ARBA"/>
</dbReference>
<comment type="similarity">
    <text evidence="2">Belongs to the bacterial solute-binding protein 2 family.</text>
</comment>
<organism evidence="6 7">
    <name type="scientific">Celeribacter neptunius</name>
    <dbReference type="NCBI Taxonomy" id="588602"/>
    <lineage>
        <taxon>Bacteria</taxon>
        <taxon>Pseudomonadati</taxon>
        <taxon>Pseudomonadota</taxon>
        <taxon>Alphaproteobacteria</taxon>
        <taxon>Rhodobacterales</taxon>
        <taxon>Roseobacteraceae</taxon>
        <taxon>Celeribacter</taxon>
    </lineage>
</organism>
<name>A0A1I3R5H8_9RHOB</name>
<dbReference type="AlphaFoldDB" id="A0A1I3R5H8"/>
<keyword evidence="3 4" id="KW-0732">Signal</keyword>
<feature type="signal peptide" evidence="4">
    <location>
        <begin position="1"/>
        <end position="29"/>
    </location>
</feature>
<dbReference type="PANTHER" id="PTHR46847:SF1">
    <property type="entry name" value="D-ALLOSE-BINDING PERIPLASMIC PROTEIN-RELATED"/>
    <property type="match status" value="1"/>
</dbReference>
<evidence type="ECO:0000256" key="4">
    <source>
        <dbReference type="SAM" id="SignalP"/>
    </source>
</evidence>
<dbReference type="Pfam" id="PF13407">
    <property type="entry name" value="Peripla_BP_4"/>
    <property type="match status" value="1"/>
</dbReference>
<feature type="domain" description="Periplasmic binding protein" evidence="5">
    <location>
        <begin position="80"/>
        <end position="335"/>
    </location>
</feature>
<dbReference type="PANTHER" id="PTHR46847">
    <property type="entry name" value="D-ALLOSE-BINDING PERIPLASMIC PROTEIN-RELATED"/>
    <property type="match status" value="1"/>
</dbReference>
<feature type="chain" id="PRO_5011652977" evidence="4">
    <location>
        <begin position="30"/>
        <end position="379"/>
    </location>
</feature>
<evidence type="ECO:0000259" key="5">
    <source>
        <dbReference type="Pfam" id="PF13407"/>
    </source>
</evidence>
<dbReference type="GO" id="GO:0030313">
    <property type="term" value="C:cell envelope"/>
    <property type="evidence" value="ECO:0007669"/>
    <property type="project" value="UniProtKB-SubCell"/>
</dbReference>
<dbReference type="Gene3D" id="3.40.50.2300">
    <property type="match status" value="2"/>
</dbReference>
<dbReference type="CDD" id="cd01536">
    <property type="entry name" value="PBP1_ABC_sugar_binding-like"/>
    <property type="match status" value="1"/>
</dbReference>
<dbReference type="RefSeq" id="WP_177213090.1">
    <property type="nucleotide sequence ID" value="NZ_FORH01000003.1"/>
</dbReference>
<dbReference type="SUPFAM" id="SSF53822">
    <property type="entry name" value="Periplasmic binding protein-like I"/>
    <property type="match status" value="1"/>
</dbReference>
<reference evidence="7" key="1">
    <citation type="submission" date="2016-10" db="EMBL/GenBank/DDBJ databases">
        <authorList>
            <person name="Varghese N."/>
            <person name="Submissions S."/>
        </authorList>
    </citation>
    <scope>NUCLEOTIDE SEQUENCE [LARGE SCALE GENOMIC DNA]</scope>
    <source>
        <strain evidence="7">DSM 26471</strain>
    </source>
</reference>
<evidence type="ECO:0000256" key="2">
    <source>
        <dbReference type="ARBA" id="ARBA00007639"/>
    </source>
</evidence>
<gene>
    <name evidence="6" type="ORF">SAMN04487991_2060</name>
</gene>
<evidence type="ECO:0000256" key="3">
    <source>
        <dbReference type="ARBA" id="ARBA00022729"/>
    </source>
</evidence>
<dbReference type="EMBL" id="FORH01000003">
    <property type="protein sequence ID" value="SFJ40607.1"/>
    <property type="molecule type" value="Genomic_DNA"/>
</dbReference>
<sequence>MTYSYTAKGRGAALATTLLGAAMAVSAQAETADIVAQSTEIVEQGYAGLYEAPPSSGPAAVEGKNIWYISCGQAFVLCAQQAAGFEEAAEHLGWTVSIQDGKATPSIASDIIRQAVAAKVDGIAISAFDCPGIKSALLQAKADGVPVVSVQSIDCSADVFGAEEPLFTASVNMLGSTDARDFYYRFGELRAHYVIAKTGGEGKIVSIAETSQQVQQSNHQGFMDIIGKCEGCEVAESTFNFGQVPSPATQIWQSALLQNPDAVAVEYGIDALMELGLQTAVRQTGRRDLIVGGGEGFPNNFEQIRSGTQTFSIGLPFKWFGWAVADTMNRVQAGEAPEDMPSQGTGFMFVDAEHNLPASGEMLEPPVDFRAAYLSIWNG</sequence>
<dbReference type="InterPro" id="IPR028082">
    <property type="entry name" value="Peripla_BP_I"/>
</dbReference>
<dbReference type="STRING" id="588602.SAMN04487991_2060"/>
<proteinExistence type="inferred from homology"/>